<dbReference type="CDD" id="cd01335">
    <property type="entry name" value="Radical_SAM"/>
    <property type="match status" value="1"/>
</dbReference>
<evidence type="ECO:0000313" key="8">
    <source>
        <dbReference type="EMBL" id="MBU9725433.1"/>
    </source>
</evidence>
<keyword evidence="2" id="KW-0004">4Fe-4S</keyword>
<feature type="domain" description="Radical SAM core" evidence="7">
    <location>
        <begin position="12"/>
        <end position="283"/>
    </location>
</feature>
<dbReference type="InterPro" id="IPR058240">
    <property type="entry name" value="rSAM_sf"/>
</dbReference>
<evidence type="ECO:0000256" key="4">
    <source>
        <dbReference type="ARBA" id="ARBA00022723"/>
    </source>
</evidence>
<gene>
    <name evidence="8" type="ORF">KTH90_05325</name>
</gene>
<sequence length="287" mass="32061">MRIFQKGFNYSQDGQGNRLVYHLQGCNMRCPWCSNPEGMSPSGTLFVEPDWLLDSVCPHGAISGKKLNRSKCATCEQRECLTIHRNKGIYLSCVQQETRQTVEDILSASPMFYDGGGVTFTGGEPTMQAEALAEVLASVKAEDIHTAIETNGSYPGLPEMFPLIDQLIIDCKQIDPDKHKAATGISNVRILENLTQAAGNHPRVHIRVPMIGKVNDSQEDVQNFIRFFRKLAGPNVTFEILTYHEYGKNKWEQCGLNYQMGDAHIDSRKAAEARQAFRDAGLNYQTT</sequence>
<dbReference type="SUPFAM" id="SSF102114">
    <property type="entry name" value="Radical SAM enzymes"/>
    <property type="match status" value="1"/>
</dbReference>
<name>A0ABS6K4L6_9FIRM</name>
<dbReference type="SFLD" id="SFLDS00029">
    <property type="entry name" value="Radical_SAM"/>
    <property type="match status" value="1"/>
</dbReference>
<evidence type="ECO:0000256" key="5">
    <source>
        <dbReference type="ARBA" id="ARBA00023004"/>
    </source>
</evidence>
<accession>A0ABS6K4L6</accession>
<evidence type="ECO:0000256" key="6">
    <source>
        <dbReference type="ARBA" id="ARBA00023014"/>
    </source>
</evidence>
<comment type="caution">
    <text evidence="8">The sequence shown here is derived from an EMBL/GenBank/DDBJ whole genome shotgun (WGS) entry which is preliminary data.</text>
</comment>
<dbReference type="InterPro" id="IPR012839">
    <property type="entry name" value="Organic_radical_activase"/>
</dbReference>
<dbReference type="SFLD" id="SFLDG01066">
    <property type="entry name" value="organic_radical-activating_enz"/>
    <property type="match status" value="1"/>
</dbReference>
<keyword evidence="5" id="KW-0408">Iron</keyword>
<evidence type="ECO:0000259" key="7">
    <source>
        <dbReference type="PROSITE" id="PS51918"/>
    </source>
</evidence>
<dbReference type="NCBIfam" id="TIGR02494">
    <property type="entry name" value="PFLE_PFLC"/>
    <property type="match status" value="1"/>
</dbReference>
<dbReference type="InterPro" id="IPR007197">
    <property type="entry name" value="rSAM"/>
</dbReference>
<dbReference type="Pfam" id="PF04055">
    <property type="entry name" value="Radical_SAM"/>
    <property type="match status" value="1"/>
</dbReference>
<dbReference type="Proteomes" id="UP001314681">
    <property type="component" value="Unassembled WGS sequence"/>
</dbReference>
<dbReference type="InterPro" id="IPR034457">
    <property type="entry name" value="Organic_radical-activating"/>
</dbReference>
<keyword evidence="4" id="KW-0479">Metal-binding</keyword>
<evidence type="ECO:0000256" key="2">
    <source>
        <dbReference type="ARBA" id="ARBA00022485"/>
    </source>
</evidence>
<dbReference type="PIRSF" id="PIRSF000371">
    <property type="entry name" value="PFL_act_enz"/>
    <property type="match status" value="1"/>
</dbReference>
<protein>
    <submittedName>
        <fullName evidence="8">Glycyl-radical enzyme activating protein</fullName>
    </submittedName>
</protein>
<keyword evidence="6" id="KW-0411">Iron-sulfur</keyword>
<dbReference type="Gene3D" id="3.20.20.70">
    <property type="entry name" value="Aldolase class I"/>
    <property type="match status" value="1"/>
</dbReference>
<keyword evidence="9" id="KW-1185">Reference proteome</keyword>
<comment type="cofactor">
    <cofactor evidence="1">
        <name>[4Fe-4S] cluster</name>
        <dbReference type="ChEBI" id="CHEBI:49883"/>
    </cofactor>
</comment>
<proteinExistence type="predicted"/>
<dbReference type="EMBL" id="JAHQCX010000003">
    <property type="protein sequence ID" value="MBU9725433.1"/>
    <property type="molecule type" value="Genomic_DNA"/>
</dbReference>
<evidence type="ECO:0000313" key="9">
    <source>
        <dbReference type="Proteomes" id="UP001314681"/>
    </source>
</evidence>
<dbReference type="InterPro" id="IPR040074">
    <property type="entry name" value="BssD/PflA/YjjW"/>
</dbReference>
<dbReference type="PANTHER" id="PTHR30352:SF4">
    <property type="entry name" value="PYRUVATE FORMATE-LYASE 2-ACTIVATING ENZYME"/>
    <property type="match status" value="1"/>
</dbReference>
<dbReference type="PROSITE" id="PS51918">
    <property type="entry name" value="RADICAL_SAM"/>
    <property type="match status" value="1"/>
</dbReference>
<organism evidence="8 9">
    <name type="scientific">Diplocloster modestus</name>
    <dbReference type="NCBI Taxonomy" id="2850322"/>
    <lineage>
        <taxon>Bacteria</taxon>
        <taxon>Bacillati</taxon>
        <taxon>Bacillota</taxon>
        <taxon>Clostridia</taxon>
        <taxon>Lachnospirales</taxon>
        <taxon>Lachnospiraceae</taxon>
        <taxon>Diplocloster</taxon>
    </lineage>
</organism>
<dbReference type="SFLD" id="SFLDG01118">
    <property type="entry name" value="activating_enzymes__group_2"/>
    <property type="match status" value="1"/>
</dbReference>
<keyword evidence="3" id="KW-0949">S-adenosyl-L-methionine</keyword>
<evidence type="ECO:0000256" key="3">
    <source>
        <dbReference type="ARBA" id="ARBA00022691"/>
    </source>
</evidence>
<evidence type="ECO:0000256" key="1">
    <source>
        <dbReference type="ARBA" id="ARBA00001966"/>
    </source>
</evidence>
<reference evidence="8 9" key="1">
    <citation type="submission" date="2021-06" db="EMBL/GenBank/DDBJ databases">
        <title>Description of novel taxa of the family Lachnospiraceae.</title>
        <authorList>
            <person name="Chaplin A.V."/>
            <person name="Sokolova S.R."/>
            <person name="Pikina A.P."/>
            <person name="Korzhanova M."/>
            <person name="Belova V."/>
            <person name="Korostin D."/>
            <person name="Efimov B.A."/>
        </authorList>
    </citation>
    <scope>NUCLEOTIDE SEQUENCE [LARGE SCALE GENOMIC DNA]</scope>
    <source>
        <strain evidence="8 9">ASD4241</strain>
    </source>
</reference>
<dbReference type="PANTHER" id="PTHR30352">
    <property type="entry name" value="PYRUVATE FORMATE-LYASE-ACTIVATING ENZYME"/>
    <property type="match status" value="1"/>
</dbReference>
<dbReference type="InterPro" id="IPR013785">
    <property type="entry name" value="Aldolase_TIM"/>
</dbReference>